<name>A0A850R977_9LACO</name>
<evidence type="ECO:0000313" key="2">
    <source>
        <dbReference type="Proteomes" id="UP000563523"/>
    </source>
</evidence>
<dbReference type="Proteomes" id="UP000563523">
    <property type="component" value="Unassembled WGS sequence"/>
</dbReference>
<gene>
    <name evidence="1" type="ORF">HU830_08065</name>
</gene>
<dbReference type="SUPFAM" id="SSF52540">
    <property type="entry name" value="P-loop containing nucleoside triphosphate hydrolases"/>
    <property type="match status" value="1"/>
</dbReference>
<dbReference type="RefSeq" id="WP_176943239.1">
    <property type="nucleotide sequence ID" value="NZ_JABZEC010000008.1"/>
</dbReference>
<keyword evidence="2" id="KW-1185">Reference proteome</keyword>
<proteinExistence type="predicted"/>
<protein>
    <submittedName>
        <fullName evidence="1">Uncharacterized protein</fullName>
    </submittedName>
</protein>
<organism evidence="1 2">
    <name type="scientific">Bombilactobacillus apium</name>
    <dbReference type="NCBI Taxonomy" id="2675299"/>
    <lineage>
        <taxon>Bacteria</taxon>
        <taxon>Bacillati</taxon>
        <taxon>Bacillota</taxon>
        <taxon>Bacilli</taxon>
        <taxon>Lactobacillales</taxon>
        <taxon>Lactobacillaceae</taxon>
        <taxon>Bombilactobacillus</taxon>
    </lineage>
</organism>
<sequence length="69" mass="7484">MAQSDALYESLTAAENLSFFVKTKDLTRSSLSAEIARVAQIVALTAALDKKVALFSGGMKRRLFGHCSF</sequence>
<comment type="caution">
    <text evidence="1">The sequence shown here is derived from an EMBL/GenBank/DDBJ whole genome shotgun (WGS) entry which is preliminary data.</text>
</comment>
<dbReference type="EMBL" id="JABZEC010000008">
    <property type="protein sequence ID" value="NVY97075.1"/>
    <property type="molecule type" value="Genomic_DNA"/>
</dbReference>
<dbReference type="InterPro" id="IPR027417">
    <property type="entry name" value="P-loop_NTPase"/>
</dbReference>
<reference evidence="1 2" key="1">
    <citation type="submission" date="2020-06" db="EMBL/GenBank/DDBJ databases">
        <authorList>
            <person name="Kang J."/>
        </authorList>
    </citation>
    <scope>NUCLEOTIDE SEQUENCE [LARGE SCALE GENOMIC DNA]</scope>
    <source>
        <strain evidence="1 2">DCY120</strain>
    </source>
</reference>
<dbReference type="Gene3D" id="3.40.50.300">
    <property type="entry name" value="P-loop containing nucleotide triphosphate hydrolases"/>
    <property type="match status" value="1"/>
</dbReference>
<evidence type="ECO:0000313" key="1">
    <source>
        <dbReference type="EMBL" id="NVY97075.1"/>
    </source>
</evidence>
<accession>A0A850R977</accession>
<dbReference type="AlphaFoldDB" id="A0A850R977"/>